<accession>A0A2D3WFQ7</accession>
<dbReference type="PROSITE" id="PS51832">
    <property type="entry name" value="HD_GYP"/>
    <property type="match status" value="1"/>
</dbReference>
<reference evidence="3 4" key="1">
    <citation type="journal article" date="2017" name="Front. Microbiol.">
        <title>Comparative Genomic Analysis of the Class Epsilonproteobacteria and Proposed Reclassification to Epsilonbacteraeota (phyl. nov.).</title>
        <authorList>
            <person name="Waite D.W."/>
            <person name="Vanwonterghem I."/>
            <person name="Rinke C."/>
            <person name="Parks D.H."/>
            <person name="Zhang Y."/>
            <person name="Takai K."/>
            <person name="Sievert S.M."/>
            <person name="Simon J."/>
            <person name="Campbell B.J."/>
            <person name="Hanson T.E."/>
            <person name="Woyke T."/>
            <person name="Klotz M.G."/>
            <person name="Hugenholtz P."/>
        </authorList>
    </citation>
    <scope>NUCLEOTIDE SEQUENCE [LARGE SCALE GENOMIC DNA]</scope>
    <source>
        <strain evidence="3">UBA12443</strain>
    </source>
</reference>
<dbReference type="SUPFAM" id="SSF55781">
    <property type="entry name" value="GAF domain-like"/>
    <property type="match status" value="1"/>
</dbReference>
<evidence type="ECO:0000313" key="4">
    <source>
        <dbReference type="Proteomes" id="UP000228859"/>
    </source>
</evidence>
<dbReference type="Proteomes" id="UP000228859">
    <property type="component" value="Unassembled WGS sequence"/>
</dbReference>
<evidence type="ECO:0000256" key="1">
    <source>
        <dbReference type="SAM" id="Phobius"/>
    </source>
</evidence>
<dbReference type="InterPro" id="IPR037522">
    <property type="entry name" value="HD_GYP_dom"/>
</dbReference>
<name>A0A2D3WFQ7_9BACT</name>
<gene>
    <name evidence="3" type="ORF">CFH83_01760</name>
</gene>
<dbReference type="EMBL" id="DLUI01000028">
    <property type="protein sequence ID" value="DAB39248.1"/>
    <property type="molecule type" value="Genomic_DNA"/>
</dbReference>
<dbReference type="InterPro" id="IPR029016">
    <property type="entry name" value="GAF-like_dom_sf"/>
</dbReference>
<comment type="caution">
    <text evidence="3">The sequence shown here is derived from an EMBL/GenBank/DDBJ whole genome shotgun (WGS) entry which is preliminary data.</text>
</comment>
<evidence type="ECO:0000259" key="2">
    <source>
        <dbReference type="PROSITE" id="PS51832"/>
    </source>
</evidence>
<proteinExistence type="predicted"/>
<dbReference type="InterPro" id="IPR003607">
    <property type="entry name" value="HD/PDEase_dom"/>
</dbReference>
<dbReference type="Gene3D" id="3.30.450.40">
    <property type="match status" value="1"/>
</dbReference>
<protein>
    <recommendedName>
        <fullName evidence="2">HD-GYP domain-containing protein</fullName>
    </recommendedName>
</protein>
<evidence type="ECO:0000313" key="3">
    <source>
        <dbReference type="EMBL" id="DAB39248.1"/>
    </source>
</evidence>
<dbReference type="PANTHER" id="PTHR43155">
    <property type="entry name" value="CYCLIC DI-GMP PHOSPHODIESTERASE PA4108-RELATED"/>
    <property type="match status" value="1"/>
</dbReference>
<dbReference type="AlphaFoldDB" id="A0A2D3WFQ7"/>
<organism evidence="3 4">
    <name type="scientific">Sulfuricurvum kujiense</name>
    <dbReference type="NCBI Taxonomy" id="148813"/>
    <lineage>
        <taxon>Bacteria</taxon>
        <taxon>Pseudomonadati</taxon>
        <taxon>Campylobacterota</taxon>
        <taxon>Epsilonproteobacteria</taxon>
        <taxon>Campylobacterales</taxon>
        <taxon>Sulfurimonadaceae</taxon>
        <taxon>Sulfuricurvum</taxon>
    </lineage>
</organism>
<dbReference type="Gene3D" id="3.40.190.10">
    <property type="entry name" value="Periplasmic binding protein-like II"/>
    <property type="match status" value="2"/>
</dbReference>
<dbReference type="Pfam" id="PF01966">
    <property type="entry name" value="HD"/>
    <property type="match status" value="1"/>
</dbReference>
<feature type="transmembrane region" description="Helical" evidence="1">
    <location>
        <begin position="296"/>
        <end position="318"/>
    </location>
</feature>
<dbReference type="Pfam" id="PF13185">
    <property type="entry name" value="GAF_2"/>
    <property type="match status" value="1"/>
</dbReference>
<dbReference type="SUPFAM" id="SSF109604">
    <property type="entry name" value="HD-domain/PDEase-like"/>
    <property type="match status" value="1"/>
</dbReference>
<feature type="non-terminal residue" evidence="3">
    <location>
        <position position="611"/>
    </location>
</feature>
<keyword evidence="1" id="KW-1133">Transmembrane helix</keyword>
<dbReference type="InterPro" id="IPR003018">
    <property type="entry name" value="GAF"/>
</dbReference>
<dbReference type="CDD" id="cd00077">
    <property type="entry name" value="HDc"/>
    <property type="match status" value="1"/>
</dbReference>
<dbReference type="SUPFAM" id="SSF53850">
    <property type="entry name" value="Periplasmic binding protein-like II"/>
    <property type="match status" value="1"/>
</dbReference>
<dbReference type="Gene3D" id="1.10.3210.10">
    <property type="entry name" value="Hypothetical protein af1432"/>
    <property type="match status" value="1"/>
</dbReference>
<feature type="domain" description="HD-GYP" evidence="2">
    <location>
        <begin position="533"/>
        <end position="611"/>
    </location>
</feature>
<sequence length="611" mass="69353">MLFTLLLDAKERVSIGVLAHKNYESTHTMWDATAEYLNTKIPNYEFEIVPLRFEEFPPSLRDKKIDFVITNSAYYVDLENRYGISRIATLKNMDLNGRAQTQFGGVVFTLAFNQTIQELKEIKNRPFAAVNHDSFGGWIMALREFKAHNIDADKIKVTFYGTHEAVVKAVLEGKADAGTVRTDTLERMASEGKINLNDFAIINHQNYPDFYYQASTRLYPEWPIATAKHTSDELAEKVAVALISMPSDSEAARTSKALGWTIPLDYQSIHECLKELDLGPYKSMKADAFVYFVEQYGMYIVISFLLLILLVVVTLYILKINMRLRETRGELEVMNASLEEHVREKTQHLFDKSIRLEEAYLNEKYLRSILRTVADVNQMLITTRSVDELIDKATLCLASNESFKNAKISLVKNGKLSVVAAYGVGEDKNITSIDTMAFEEGKNIMITDMDDPIMSAECKENALRHSIKGIYALPLKSSTFTEEVIGVLSICTGRENGFSVEEQKMIEELSGDIGFALYSFTQQQQIDTLHEERLKSYQNFIDAMVNMIEQRDTYTAGHTVRVAYYAELIAREMELPEKEIQLLVESAKLHDIGKVVTPDSILLKPGKLTKL</sequence>
<dbReference type="PANTHER" id="PTHR43155:SF2">
    <property type="entry name" value="CYCLIC DI-GMP PHOSPHODIESTERASE PA4108"/>
    <property type="match status" value="1"/>
</dbReference>
<dbReference type="Pfam" id="PF12974">
    <property type="entry name" value="Phosphonate-bd"/>
    <property type="match status" value="1"/>
</dbReference>
<keyword evidence="1" id="KW-0472">Membrane</keyword>
<dbReference type="InterPro" id="IPR006674">
    <property type="entry name" value="HD_domain"/>
</dbReference>
<keyword evidence="1" id="KW-0812">Transmembrane</keyword>